<evidence type="ECO:0000259" key="1">
    <source>
        <dbReference type="Pfam" id="PF04542"/>
    </source>
</evidence>
<proteinExistence type="predicted"/>
<dbReference type="EMBL" id="LUTY01002024">
    <property type="protein sequence ID" value="OAD20896.1"/>
    <property type="molecule type" value="Genomic_DNA"/>
</dbReference>
<dbReference type="Proteomes" id="UP000076962">
    <property type="component" value="Unassembled WGS sequence"/>
</dbReference>
<dbReference type="GO" id="GO:0003700">
    <property type="term" value="F:DNA-binding transcription factor activity"/>
    <property type="evidence" value="ECO:0007669"/>
    <property type="project" value="InterPro"/>
</dbReference>
<gene>
    <name evidence="2" type="ORF">THIOM_003368</name>
</gene>
<dbReference type="Gene3D" id="1.10.1740.10">
    <property type="match status" value="1"/>
</dbReference>
<reference evidence="2 3" key="1">
    <citation type="submission" date="2016-05" db="EMBL/GenBank/DDBJ databases">
        <title>Single-cell genome of chain-forming Candidatus Thiomargarita nelsonii and comparison to other large sulfur-oxidizing bacteria.</title>
        <authorList>
            <person name="Winkel M."/>
            <person name="Salman V."/>
            <person name="Woyke T."/>
            <person name="Schulz-Vogt H."/>
            <person name="Richter M."/>
            <person name="Flood B."/>
            <person name="Bailey J."/>
            <person name="Amann R."/>
            <person name="Mussmann M."/>
        </authorList>
    </citation>
    <scope>NUCLEOTIDE SEQUENCE [LARGE SCALE GENOMIC DNA]</scope>
    <source>
        <strain evidence="2 3">THI036</strain>
    </source>
</reference>
<dbReference type="InterPro" id="IPR013325">
    <property type="entry name" value="RNA_pol_sigma_r2"/>
</dbReference>
<dbReference type="Pfam" id="PF04542">
    <property type="entry name" value="Sigma70_r2"/>
    <property type="match status" value="1"/>
</dbReference>
<protein>
    <submittedName>
        <fullName evidence="2">RNA polymerase sigma-70 region 2 domain protein</fullName>
    </submittedName>
</protein>
<accession>A0A176RYY3</accession>
<organism evidence="2 3">
    <name type="scientific">Candidatus Thiomargarita nelsonii</name>
    <dbReference type="NCBI Taxonomy" id="1003181"/>
    <lineage>
        <taxon>Bacteria</taxon>
        <taxon>Pseudomonadati</taxon>
        <taxon>Pseudomonadota</taxon>
        <taxon>Gammaproteobacteria</taxon>
        <taxon>Thiotrichales</taxon>
        <taxon>Thiotrichaceae</taxon>
        <taxon>Thiomargarita</taxon>
    </lineage>
</organism>
<sequence length="64" mass="7250">DRSKLIWHLISVFQLSYADAEDVVQDVAIDCLSADSFEGKSSEFSYLKSIANHKAIDLIRQPHQ</sequence>
<dbReference type="InterPro" id="IPR007627">
    <property type="entry name" value="RNA_pol_sigma70_r2"/>
</dbReference>
<dbReference type="AlphaFoldDB" id="A0A176RYY3"/>
<feature type="non-terminal residue" evidence="2">
    <location>
        <position position="1"/>
    </location>
</feature>
<keyword evidence="3" id="KW-1185">Reference proteome</keyword>
<name>A0A176RYY3_9GAMM</name>
<evidence type="ECO:0000313" key="2">
    <source>
        <dbReference type="EMBL" id="OAD20896.1"/>
    </source>
</evidence>
<evidence type="ECO:0000313" key="3">
    <source>
        <dbReference type="Proteomes" id="UP000076962"/>
    </source>
</evidence>
<dbReference type="GO" id="GO:0006352">
    <property type="term" value="P:DNA-templated transcription initiation"/>
    <property type="evidence" value="ECO:0007669"/>
    <property type="project" value="InterPro"/>
</dbReference>
<feature type="domain" description="RNA polymerase sigma-70 region 2" evidence="1">
    <location>
        <begin position="5"/>
        <end position="61"/>
    </location>
</feature>
<comment type="caution">
    <text evidence="2">The sequence shown here is derived from an EMBL/GenBank/DDBJ whole genome shotgun (WGS) entry which is preliminary data.</text>
</comment>
<dbReference type="SUPFAM" id="SSF88946">
    <property type="entry name" value="Sigma2 domain of RNA polymerase sigma factors"/>
    <property type="match status" value="1"/>
</dbReference>